<sequence>MPLLAYLWKVGAALLLLLFVADYCVPRGQIPEQVPADRPAIRIHSDRKWPERIVLDARSPTIVSAAPAVKIPDVAMSSGVTEPPVNRIDNPTVANALAMLPRPDARPPESIDRKRQHKTSNVAARPRRHVKPQMLLVARQGQFGWFGFRTW</sequence>
<evidence type="ECO:0000256" key="1">
    <source>
        <dbReference type="SAM" id="MobiDB-lite"/>
    </source>
</evidence>
<evidence type="ECO:0000313" key="2">
    <source>
        <dbReference type="EMBL" id="APG13767.1"/>
    </source>
</evidence>
<organism evidence="2 3">
    <name type="scientific">Bradyrhizobium japonicum</name>
    <dbReference type="NCBI Taxonomy" id="375"/>
    <lineage>
        <taxon>Bacteria</taxon>
        <taxon>Pseudomonadati</taxon>
        <taxon>Pseudomonadota</taxon>
        <taxon>Alphaproteobacteria</taxon>
        <taxon>Hyphomicrobiales</taxon>
        <taxon>Nitrobacteraceae</taxon>
        <taxon>Bradyrhizobium</taxon>
    </lineage>
</organism>
<protein>
    <submittedName>
        <fullName evidence="2">Uncharacterized protein</fullName>
    </submittedName>
</protein>
<name>A0A1L3FK96_BRAJP</name>
<dbReference type="AlphaFoldDB" id="A0A1L3FK96"/>
<proteinExistence type="predicted"/>
<dbReference type="RefSeq" id="WP_155795335.1">
    <property type="nucleotide sequence ID" value="NZ_CP017637.1"/>
</dbReference>
<accession>A0A1L3FK96</accession>
<dbReference type="Proteomes" id="UP000181962">
    <property type="component" value="Chromosome"/>
</dbReference>
<gene>
    <name evidence="2" type="ORF">BKD09_35965</name>
</gene>
<feature type="region of interest" description="Disordered" evidence="1">
    <location>
        <begin position="102"/>
        <end position="124"/>
    </location>
</feature>
<dbReference type="EMBL" id="CP017637">
    <property type="protein sequence ID" value="APG13767.1"/>
    <property type="molecule type" value="Genomic_DNA"/>
</dbReference>
<dbReference type="OrthoDB" id="8253939at2"/>
<feature type="compositionally biased region" description="Basic and acidic residues" evidence="1">
    <location>
        <begin position="103"/>
        <end position="113"/>
    </location>
</feature>
<reference evidence="2 3" key="1">
    <citation type="submission" date="2016-11" db="EMBL/GenBank/DDBJ databases">
        <title>Complete Genome Sequence of Bradyrhizobium sp. strain J5, an isolated from soybean nodule in Hokkaido.</title>
        <authorList>
            <person name="Kanehara K."/>
        </authorList>
    </citation>
    <scope>NUCLEOTIDE SEQUENCE [LARGE SCALE GENOMIC DNA]</scope>
    <source>
        <strain evidence="2 3">J5</strain>
    </source>
</reference>
<evidence type="ECO:0000313" key="3">
    <source>
        <dbReference type="Proteomes" id="UP000181962"/>
    </source>
</evidence>